<reference evidence="1 2" key="1">
    <citation type="submission" date="2013-12" db="EMBL/GenBank/DDBJ databases">
        <title>A Varibaculum cambriense genome reconstructed from a premature infant gut community with otherwise low bacterial novelty that shifts toward anaerobic metabolism during the third week of life.</title>
        <authorList>
            <person name="Brown C.T."/>
            <person name="Sharon I."/>
            <person name="Thomas B.C."/>
            <person name="Castelle C.J."/>
            <person name="Morowitz M.J."/>
            <person name="Banfield J.F."/>
        </authorList>
    </citation>
    <scope>NUCLEOTIDE SEQUENCE [LARGE SCALE GENOMIC DNA]</scope>
    <source>
        <strain evidence="2">DORA_17_25</strain>
    </source>
</reference>
<evidence type="ECO:0000313" key="2">
    <source>
        <dbReference type="Proteomes" id="UP000018840"/>
    </source>
</evidence>
<dbReference type="AlphaFoldDB" id="W1U182"/>
<organism evidence="1 2">
    <name type="scientific">Negativicoccus succinicivorans DORA_17_25</name>
    <dbReference type="NCBI Taxonomy" id="1403945"/>
    <lineage>
        <taxon>Bacteria</taxon>
        <taxon>Bacillati</taxon>
        <taxon>Bacillota</taxon>
        <taxon>Negativicutes</taxon>
        <taxon>Veillonellales</taxon>
        <taxon>Veillonellaceae</taxon>
        <taxon>Negativicoccus</taxon>
    </lineage>
</organism>
<evidence type="ECO:0000313" key="1">
    <source>
        <dbReference type="EMBL" id="ETI87290.1"/>
    </source>
</evidence>
<dbReference type="EMBL" id="AZMC01000234">
    <property type="protein sequence ID" value="ETI87290.1"/>
    <property type="molecule type" value="Genomic_DNA"/>
</dbReference>
<comment type="caution">
    <text evidence="1">The sequence shown here is derived from an EMBL/GenBank/DDBJ whole genome shotgun (WGS) entry which is preliminary data.</text>
</comment>
<feature type="non-terminal residue" evidence="1">
    <location>
        <position position="1"/>
    </location>
</feature>
<dbReference type="Proteomes" id="UP000018840">
    <property type="component" value="Unassembled WGS sequence"/>
</dbReference>
<name>W1U182_9FIRM</name>
<sequence length="39" mass="4672">VFRSQHDMRAALQIQALFDRSRQIAYFENKEADDDSDRQ</sequence>
<proteinExistence type="predicted"/>
<accession>W1U182</accession>
<gene>
    <name evidence="1" type="ORF">Q612_NSC00234G0005</name>
</gene>
<protein>
    <submittedName>
        <fullName evidence="1">Uncharacterized protein</fullName>
    </submittedName>
</protein>